<proteinExistence type="predicted"/>
<protein>
    <recommendedName>
        <fullName evidence="3">HEPN AbiU2-like domain-containing protein</fullName>
    </recommendedName>
</protein>
<evidence type="ECO:0000313" key="2">
    <source>
        <dbReference type="Proteomes" id="UP001189813"/>
    </source>
</evidence>
<evidence type="ECO:0008006" key="3">
    <source>
        <dbReference type="Google" id="ProtNLM"/>
    </source>
</evidence>
<dbReference type="EMBL" id="CATZBU010000004">
    <property type="protein sequence ID" value="CAJ0790097.1"/>
    <property type="molecule type" value="Genomic_DNA"/>
</dbReference>
<comment type="caution">
    <text evidence="1">The sequence shown here is derived from an EMBL/GenBank/DDBJ whole genome shotgun (WGS) entry which is preliminary data.</text>
</comment>
<dbReference type="Proteomes" id="UP001189813">
    <property type="component" value="Unassembled WGS sequence"/>
</dbReference>
<sequence>MQQAQQMHDYLPLAYRTPAEAEYIAFLWETFETNYQHGNYQFALLAYHMLCMSSMYVAVWQIRLALPDAFAQALLFQQEAQTLRSATSPFTFSKISERGVLKFLHLIGCDDAQIAQLGRLVAERNHMAHANGNVFCRTQAAAQGKIENILARLHDVQTKIAPLLQRCFERFLADNAHVEQWEYVAAEDQVRGAFIQPYYLSPQDVAACLQQPAPQLANVGAAHQLHSALHACLPDTDLFASTL</sequence>
<accession>A0ABM9JCW1</accession>
<dbReference type="RefSeq" id="WP_316665475.1">
    <property type="nucleotide sequence ID" value="NZ_CATZBU010000004.1"/>
</dbReference>
<evidence type="ECO:0000313" key="1">
    <source>
        <dbReference type="EMBL" id="CAJ0790097.1"/>
    </source>
</evidence>
<keyword evidence="2" id="KW-1185">Reference proteome</keyword>
<gene>
    <name evidence="1" type="ORF">LMG19083_01955</name>
</gene>
<reference evidence="1 2" key="1">
    <citation type="submission" date="2023-07" db="EMBL/GenBank/DDBJ databases">
        <authorList>
            <person name="Peeters C."/>
        </authorList>
    </citation>
    <scope>NUCLEOTIDE SEQUENCE [LARGE SCALE GENOMIC DNA]</scope>
    <source>
        <strain evidence="1 2">LMG 19083</strain>
    </source>
</reference>
<name>A0ABM9JCW1_9RALS</name>
<organism evidence="1 2">
    <name type="scientific">Ralstonia psammae</name>
    <dbReference type="NCBI Taxonomy" id="3058598"/>
    <lineage>
        <taxon>Bacteria</taxon>
        <taxon>Pseudomonadati</taxon>
        <taxon>Pseudomonadota</taxon>
        <taxon>Betaproteobacteria</taxon>
        <taxon>Burkholderiales</taxon>
        <taxon>Burkholderiaceae</taxon>
        <taxon>Ralstonia</taxon>
    </lineage>
</organism>